<dbReference type="GO" id="GO:0003700">
    <property type="term" value="F:DNA-binding transcription factor activity"/>
    <property type="evidence" value="ECO:0007669"/>
    <property type="project" value="InterPro"/>
</dbReference>
<dbReference type="InterPro" id="IPR009057">
    <property type="entry name" value="Homeodomain-like_sf"/>
</dbReference>
<dbReference type="HOGENOM" id="CLU_066193_1_2_6"/>
<dbReference type="SUPFAM" id="SSF46689">
    <property type="entry name" value="Homeodomain-like"/>
    <property type="match status" value="1"/>
</dbReference>
<proteinExistence type="predicted"/>
<evidence type="ECO:0000256" key="2">
    <source>
        <dbReference type="ARBA" id="ARBA00023125"/>
    </source>
</evidence>
<gene>
    <name evidence="6" type="ORF">MARLIPOL_13104</name>
</gene>
<dbReference type="Proteomes" id="UP000016540">
    <property type="component" value="Unassembled WGS sequence"/>
</dbReference>
<evidence type="ECO:0000256" key="3">
    <source>
        <dbReference type="ARBA" id="ARBA00023163"/>
    </source>
</evidence>
<dbReference type="Pfam" id="PF12833">
    <property type="entry name" value="HTH_18"/>
    <property type="match status" value="1"/>
</dbReference>
<dbReference type="SMART" id="SM00342">
    <property type="entry name" value="HTH_ARAC"/>
    <property type="match status" value="1"/>
</dbReference>
<organism evidence="6 7">
    <name type="scientific">Marinobacter lipolyticus SM19</name>
    <dbReference type="NCBI Taxonomy" id="1318628"/>
    <lineage>
        <taxon>Bacteria</taxon>
        <taxon>Pseudomonadati</taxon>
        <taxon>Pseudomonadota</taxon>
        <taxon>Gammaproteobacteria</taxon>
        <taxon>Pseudomonadales</taxon>
        <taxon>Marinobacteraceae</taxon>
        <taxon>Marinobacter</taxon>
    </lineage>
</organism>
<dbReference type="PROSITE" id="PS01124">
    <property type="entry name" value="HTH_ARAC_FAMILY_2"/>
    <property type="match status" value="1"/>
</dbReference>
<evidence type="ECO:0000256" key="1">
    <source>
        <dbReference type="ARBA" id="ARBA00023015"/>
    </source>
</evidence>
<evidence type="ECO:0000259" key="5">
    <source>
        <dbReference type="PROSITE" id="PS01124"/>
    </source>
</evidence>
<keyword evidence="2" id="KW-0238">DNA-binding</keyword>
<keyword evidence="7" id="KW-1185">Reference proteome</keyword>
<accession>R8AYF5</accession>
<dbReference type="InterPro" id="IPR046532">
    <property type="entry name" value="DUF6597"/>
</dbReference>
<evidence type="ECO:0000256" key="4">
    <source>
        <dbReference type="ARBA" id="ARBA00037345"/>
    </source>
</evidence>
<name>R8AYF5_9GAMM</name>
<dbReference type="Gene3D" id="1.10.10.60">
    <property type="entry name" value="Homeodomain-like"/>
    <property type="match status" value="1"/>
</dbReference>
<dbReference type="RefSeq" id="WP_012138724.1">
    <property type="nucleotide sequence ID" value="NZ_KE007326.1"/>
</dbReference>
<feature type="domain" description="HTH araC/xylS-type" evidence="5">
    <location>
        <begin position="162"/>
        <end position="261"/>
    </location>
</feature>
<sequence length="270" mass="31095">MDQLFREPIGIRPADLSGLSFRMARPHSGLQPWIELYYSIHGQSEGSKRQSFNLYPDGGSTLSFALFHGEVVGLRLSFSNQLCQANFHDPRHCLSVRFRPGGAFALLGVSAEDLDQPLDEQDHPALYVLMERLKGRPFTVEPFAVLDRLFLTGAKTMESRYAIIQRWLDHFPEHPRILRDVLSRQGIQRRKLERAFRLETGLSPGQLSRILRVKMARALLRNRPDLSLSHIAQACDYFDHPHFVREFSRVTHQTPGQYRARKLSQIYKST</sequence>
<dbReference type="InterPro" id="IPR050204">
    <property type="entry name" value="AraC_XylS_family_regulators"/>
</dbReference>
<reference evidence="6 7" key="1">
    <citation type="journal article" date="2013" name="Genome Announc.">
        <title>Draft Genome Sequence of the Moderately Halophilic Bacterium Marinobacter lipolyticus Strain SM19.</title>
        <authorList>
            <person name="Papke R.T."/>
            <person name="de la Haba R.R."/>
            <person name="Infante-Dominguez C."/>
            <person name="Perez D."/>
            <person name="Sanchez-Porro C."/>
            <person name="Lapierre P."/>
            <person name="Ventosa A."/>
        </authorList>
    </citation>
    <scope>NUCLEOTIDE SEQUENCE [LARGE SCALE GENOMIC DNA]</scope>
    <source>
        <strain evidence="6 7">SM19</strain>
    </source>
</reference>
<dbReference type="GO" id="GO:0043565">
    <property type="term" value="F:sequence-specific DNA binding"/>
    <property type="evidence" value="ECO:0007669"/>
    <property type="project" value="InterPro"/>
</dbReference>
<dbReference type="EMBL" id="ASAD01000015">
    <property type="protein sequence ID" value="EON91385.1"/>
    <property type="molecule type" value="Genomic_DNA"/>
</dbReference>
<dbReference type="eggNOG" id="COG4977">
    <property type="taxonomic scope" value="Bacteria"/>
</dbReference>
<keyword evidence="1" id="KW-0805">Transcription regulation</keyword>
<dbReference type="AlphaFoldDB" id="R8AYF5"/>
<dbReference type="OrthoDB" id="5949386at2"/>
<dbReference type="Pfam" id="PF20240">
    <property type="entry name" value="DUF6597"/>
    <property type="match status" value="1"/>
</dbReference>
<dbReference type="InterPro" id="IPR018060">
    <property type="entry name" value="HTH_AraC"/>
</dbReference>
<dbReference type="PATRIC" id="fig|1318628.3.peg.2616"/>
<comment type="caution">
    <text evidence="6">The sequence shown here is derived from an EMBL/GenBank/DDBJ whole genome shotgun (WGS) entry which is preliminary data.</text>
</comment>
<evidence type="ECO:0000313" key="6">
    <source>
        <dbReference type="EMBL" id="EON91385.1"/>
    </source>
</evidence>
<dbReference type="PANTHER" id="PTHR46796">
    <property type="entry name" value="HTH-TYPE TRANSCRIPTIONAL ACTIVATOR RHAS-RELATED"/>
    <property type="match status" value="1"/>
</dbReference>
<evidence type="ECO:0000313" key="7">
    <source>
        <dbReference type="Proteomes" id="UP000016540"/>
    </source>
</evidence>
<comment type="function">
    <text evidence="4">Regulatory protein of the TOL plasmid xyl operons. XylS activates the xylXYZLTEGFJQKIH operon required for the degradation of toluene, m-xylene and p-xylene.</text>
</comment>
<dbReference type="STRING" id="1318628.MARLIPOL_13104"/>
<keyword evidence="3" id="KW-0804">Transcription</keyword>
<protein>
    <submittedName>
        <fullName evidence="6">Helix-turn-helix domain-containing protein</fullName>
    </submittedName>
</protein>